<dbReference type="SUPFAM" id="SSF52833">
    <property type="entry name" value="Thioredoxin-like"/>
    <property type="match status" value="1"/>
</dbReference>
<dbReference type="Proteomes" id="UP000824120">
    <property type="component" value="Chromosome 6"/>
</dbReference>
<comment type="caution">
    <text evidence="3">The sequence shown here is derived from an EMBL/GenBank/DDBJ whole genome shotgun (WGS) entry which is preliminary data.</text>
</comment>
<dbReference type="Pfam" id="PF13417">
    <property type="entry name" value="GST_N_3"/>
    <property type="match status" value="1"/>
</dbReference>
<keyword evidence="4" id="KW-1185">Reference proteome</keyword>
<evidence type="ECO:0000313" key="3">
    <source>
        <dbReference type="EMBL" id="KAG5599079.1"/>
    </source>
</evidence>
<dbReference type="InterPro" id="IPR004045">
    <property type="entry name" value="Glutathione_S-Trfase_N"/>
</dbReference>
<feature type="domain" description="GST N-terminal" evidence="2">
    <location>
        <begin position="32"/>
        <end position="113"/>
    </location>
</feature>
<evidence type="ECO:0000313" key="4">
    <source>
        <dbReference type="Proteomes" id="UP000824120"/>
    </source>
</evidence>
<dbReference type="EMBL" id="JACXVP010000006">
    <property type="protein sequence ID" value="KAG5599079.1"/>
    <property type="molecule type" value="Genomic_DNA"/>
</dbReference>
<protein>
    <recommendedName>
        <fullName evidence="2">GST N-terminal domain-containing protein</fullName>
    </recommendedName>
</protein>
<dbReference type="AlphaFoldDB" id="A0A9J5YGX2"/>
<gene>
    <name evidence="3" type="ORF">H5410_030449</name>
</gene>
<dbReference type="PANTHER" id="PTHR44328:SF16">
    <property type="entry name" value="PROTEIN IN2-1 HOMOLOG B"/>
    <property type="match status" value="1"/>
</dbReference>
<reference evidence="3 4" key="1">
    <citation type="submission" date="2020-09" db="EMBL/GenBank/DDBJ databases">
        <title>De no assembly of potato wild relative species, Solanum commersonii.</title>
        <authorList>
            <person name="Cho K."/>
        </authorList>
    </citation>
    <scope>NUCLEOTIDE SEQUENCE [LARGE SCALE GENOMIC DNA]</scope>
    <source>
        <strain evidence="3">LZ3.2</strain>
        <tissue evidence="3">Leaf</tissue>
    </source>
</reference>
<dbReference type="PROSITE" id="PS50404">
    <property type="entry name" value="GST_NTER"/>
    <property type="match status" value="1"/>
</dbReference>
<name>A0A9J5YGX2_SOLCO</name>
<keyword evidence="1" id="KW-0812">Transmembrane</keyword>
<evidence type="ECO:0000259" key="2">
    <source>
        <dbReference type="PROSITE" id="PS50404"/>
    </source>
</evidence>
<keyword evidence="1" id="KW-0472">Membrane</keyword>
<dbReference type="PANTHER" id="PTHR44328">
    <property type="entry name" value="GLUTATHIONE S-TRANSFERASE L1"/>
    <property type="match status" value="1"/>
</dbReference>
<dbReference type="OrthoDB" id="4951845at2759"/>
<dbReference type="Gene3D" id="3.40.30.10">
    <property type="entry name" value="Glutaredoxin"/>
    <property type="match status" value="1"/>
</dbReference>
<evidence type="ECO:0000256" key="1">
    <source>
        <dbReference type="SAM" id="Phobius"/>
    </source>
</evidence>
<feature type="transmembrane region" description="Helical" evidence="1">
    <location>
        <begin position="6"/>
        <end position="29"/>
    </location>
</feature>
<sequence length="140" mass="16244">MKRYLVPIVVVAVVAIVVVVVVVVIVFSFDMDVDGIVYQLSIPYSQRVWITRNVKGLQDKIKLVQIDLQNKPDWYKEKVYPTNKVPSLEHYNKVIRESLNLLNMLIVTLKDHHFCRIDTTLVLGVYRSFARDARMLADEI</sequence>
<accession>A0A9J5YGX2</accession>
<keyword evidence="1" id="KW-1133">Transmembrane helix</keyword>
<proteinExistence type="predicted"/>
<organism evidence="3 4">
    <name type="scientific">Solanum commersonii</name>
    <name type="common">Commerson's wild potato</name>
    <name type="synonym">Commerson's nightshade</name>
    <dbReference type="NCBI Taxonomy" id="4109"/>
    <lineage>
        <taxon>Eukaryota</taxon>
        <taxon>Viridiplantae</taxon>
        <taxon>Streptophyta</taxon>
        <taxon>Embryophyta</taxon>
        <taxon>Tracheophyta</taxon>
        <taxon>Spermatophyta</taxon>
        <taxon>Magnoliopsida</taxon>
        <taxon>eudicotyledons</taxon>
        <taxon>Gunneridae</taxon>
        <taxon>Pentapetalae</taxon>
        <taxon>asterids</taxon>
        <taxon>lamiids</taxon>
        <taxon>Solanales</taxon>
        <taxon>Solanaceae</taxon>
        <taxon>Solanoideae</taxon>
        <taxon>Solaneae</taxon>
        <taxon>Solanum</taxon>
    </lineage>
</organism>
<dbReference type="GO" id="GO:0004364">
    <property type="term" value="F:glutathione transferase activity"/>
    <property type="evidence" value="ECO:0007669"/>
    <property type="project" value="InterPro"/>
</dbReference>
<dbReference type="InterPro" id="IPR044629">
    <property type="entry name" value="GSTL1/2/3"/>
</dbReference>
<dbReference type="InterPro" id="IPR036249">
    <property type="entry name" value="Thioredoxin-like_sf"/>
</dbReference>